<dbReference type="AlphaFoldDB" id="A0A3B0YGZ1"/>
<proteinExistence type="predicted"/>
<dbReference type="EMBL" id="UOFL01000096">
    <property type="protein sequence ID" value="VAW75980.1"/>
    <property type="molecule type" value="Genomic_DNA"/>
</dbReference>
<reference evidence="1" key="1">
    <citation type="submission" date="2018-06" db="EMBL/GenBank/DDBJ databases">
        <authorList>
            <person name="Zhirakovskaya E."/>
        </authorList>
    </citation>
    <scope>NUCLEOTIDE SEQUENCE</scope>
</reference>
<protein>
    <submittedName>
        <fullName evidence="1">Uncharacterized protein</fullName>
    </submittedName>
</protein>
<accession>A0A3B0YGZ1</accession>
<evidence type="ECO:0000313" key="1">
    <source>
        <dbReference type="EMBL" id="VAW75980.1"/>
    </source>
</evidence>
<name>A0A3B0YGZ1_9ZZZZ</name>
<gene>
    <name evidence="1" type="ORF">MNBD_GAMMA12-2650</name>
</gene>
<sequence length="57" mass="6460">MALVLSIFASIFSGEIMIFSYTSTFHCVYVKSSKFIILVNESYNCNLTEQPVIIMNT</sequence>
<organism evidence="1">
    <name type="scientific">hydrothermal vent metagenome</name>
    <dbReference type="NCBI Taxonomy" id="652676"/>
    <lineage>
        <taxon>unclassified sequences</taxon>
        <taxon>metagenomes</taxon>
        <taxon>ecological metagenomes</taxon>
    </lineage>
</organism>